<dbReference type="Gramene" id="mRNA:HanXRQr2_Chr16g0736851">
    <property type="protein sequence ID" value="mRNA:HanXRQr2_Chr16g0736851"/>
    <property type="gene ID" value="HanXRQr2_Chr16g0736851"/>
</dbReference>
<evidence type="ECO:0000313" key="1">
    <source>
        <dbReference type="EMBL" id="KAF5759074.1"/>
    </source>
</evidence>
<evidence type="ECO:0000313" key="3">
    <source>
        <dbReference type="Proteomes" id="UP000215914"/>
    </source>
</evidence>
<proteinExistence type="predicted"/>
<reference evidence="2" key="2">
    <citation type="submission" date="2017-02" db="EMBL/GenBank/DDBJ databases">
        <title>Sunflower complete genome.</title>
        <authorList>
            <person name="Langlade N."/>
            <person name="Munos S."/>
        </authorList>
    </citation>
    <scope>NUCLEOTIDE SEQUENCE [LARGE SCALE GENOMIC DNA]</scope>
    <source>
        <tissue evidence="2">Leaves</tissue>
    </source>
</reference>
<dbReference type="EMBL" id="MNCJ02000331">
    <property type="protein sequence ID" value="KAF5759074.1"/>
    <property type="molecule type" value="Genomic_DNA"/>
</dbReference>
<evidence type="ECO:0000313" key="2">
    <source>
        <dbReference type="EMBL" id="OTG34912.1"/>
    </source>
</evidence>
<dbReference type="Proteomes" id="UP000215914">
    <property type="component" value="Chromosome 2"/>
</dbReference>
<reference evidence="1" key="3">
    <citation type="submission" date="2020-06" db="EMBL/GenBank/DDBJ databases">
        <title>Helianthus annuus Genome sequencing and assembly Release 2.</title>
        <authorList>
            <person name="Gouzy J."/>
            <person name="Langlade N."/>
            <person name="Munos S."/>
        </authorList>
    </citation>
    <scope>NUCLEOTIDE SEQUENCE</scope>
    <source>
        <tissue evidence="1">Leaves</tissue>
    </source>
</reference>
<sequence>MGSLMAGWNSHVCHLQLERNRSLTKEEIARFWRSKKIKDARNPERQVDTPEVIPAEKVCFEGMNESLPDDDQALCQEPNMQLEASAPNMILSKL</sequence>
<dbReference type="PANTHER" id="PTHR33872:SF11">
    <property type="match status" value="1"/>
</dbReference>
<organism evidence="2 3">
    <name type="scientific">Helianthus annuus</name>
    <name type="common">Common sunflower</name>
    <dbReference type="NCBI Taxonomy" id="4232"/>
    <lineage>
        <taxon>Eukaryota</taxon>
        <taxon>Viridiplantae</taxon>
        <taxon>Streptophyta</taxon>
        <taxon>Embryophyta</taxon>
        <taxon>Tracheophyta</taxon>
        <taxon>Spermatophyta</taxon>
        <taxon>Magnoliopsida</taxon>
        <taxon>eudicotyledons</taxon>
        <taxon>Gunneridae</taxon>
        <taxon>Pentapetalae</taxon>
        <taxon>asterids</taxon>
        <taxon>campanulids</taxon>
        <taxon>Asterales</taxon>
        <taxon>Asteraceae</taxon>
        <taxon>Asteroideae</taxon>
        <taxon>Heliantheae alliance</taxon>
        <taxon>Heliantheae</taxon>
        <taxon>Helianthus</taxon>
    </lineage>
</organism>
<dbReference type="InParanoid" id="A0A251VIY7"/>
<dbReference type="PANTHER" id="PTHR33872">
    <property type="entry name" value="DNA POLYMERASE EPSILON CATALYTIC SUBUNIT A"/>
    <property type="match status" value="1"/>
</dbReference>
<reference evidence="1 3" key="1">
    <citation type="journal article" date="2017" name="Nature">
        <title>The sunflower genome provides insights into oil metabolism, flowering and Asterid evolution.</title>
        <authorList>
            <person name="Badouin H."/>
            <person name="Gouzy J."/>
            <person name="Grassa C.J."/>
            <person name="Murat F."/>
            <person name="Staton S.E."/>
            <person name="Cottret L."/>
            <person name="Lelandais-Briere C."/>
            <person name="Owens G.L."/>
            <person name="Carrere S."/>
            <person name="Mayjonade B."/>
            <person name="Legrand L."/>
            <person name="Gill N."/>
            <person name="Kane N.C."/>
            <person name="Bowers J.E."/>
            <person name="Hubner S."/>
            <person name="Bellec A."/>
            <person name="Berard A."/>
            <person name="Berges H."/>
            <person name="Blanchet N."/>
            <person name="Boniface M.C."/>
            <person name="Brunel D."/>
            <person name="Catrice O."/>
            <person name="Chaidir N."/>
            <person name="Claudel C."/>
            <person name="Donnadieu C."/>
            <person name="Faraut T."/>
            <person name="Fievet G."/>
            <person name="Helmstetter N."/>
            <person name="King M."/>
            <person name="Knapp S.J."/>
            <person name="Lai Z."/>
            <person name="Le Paslier M.C."/>
            <person name="Lippi Y."/>
            <person name="Lorenzon L."/>
            <person name="Mandel J.R."/>
            <person name="Marage G."/>
            <person name="Marchand G."/>
            <person name="Marquand E."/>
            <person name="Bret-Mestries E."/>
            <person name="Morien E."/>
            <person name="Nambeesan S."/>
            <person name="Nguyen T."/>
            <person name="Pegot-Espagnet P."/>
            <person name="Pouilly N."/>
            <person name="Raftis F."/>
            <person name="Sallet E."/>
            <person name="Schiex T."/>
            <person name="Thomas J."/>
            <person name="Vandecasteele C."/>
            <person name="Vares D."/>
            <person name="Vear F."/>
            <person name="Vautrin S."/>
            <person name="Crespi M."/>
            <person name="Mangin B."/>
            <person name="Burke J.M."/>
            <person name="Salse J."/>
            <person name="Munos S."/>
            <person name="Vincourt P."/>
            <person name="Rieseberg L.H."/>
            <person name="Langlade N.B."/>
        </authorList>
    </citation>
    <scope>NUCLEOTIDE SEQUENCE [LARGE SCALE GENOMIC DNA]</scope>
    <source>
        <strain evidence="3">cv. SF193</strain>
        <tissue evidence="1">Leaves</tissue>
    </source>
</reference>
<name>A0A251VIY7_HELAN</name>
<dbReference type="EMBL" id="CM007891">
    <property type="protein sequence ID" value="OTG34912.1"/>
    <property type="molecule type" value="Genomic_DNA"/>
</dbReference>
<gene>
    <name evidence="2" type="ORF">HannXRQ_Chr02g0051041</name>
    <name evidence="1" type="ORF">HanXRQr2_Chr16g0736851</name>
</gene>
<protein>
    <submittedName>
        <fullName evidence="2">Uncharacterized protein</fullName>
    </submittedName>
</protein>
<dbReference type="AlphaFoldDB" id="A0A251VIY7"/>
<accession>A0A251VIY7</accession>
<keyword evidence="3" id="KW-1185">Reference proteome</keyword>